<gene>
    <name evidence="2" type="ORF">E6C55_15920</name>
</gene>
<dbReference type="Pfam" id="PF15978">
    <property type="entry name" value="TnsD"/>
    <property type="match status" value="1"/>
</dbReference>
<name>A0A4S4BS57_9BACL</name>
<organism evidence="2 3">
    <name type="scientific">Cohnella fermenti</name>
    <dbReference type="NCBI Taxonomy" id="2565925"/>
    <lineage>
        <taxon>Bacteria</taxon>
        <taxon>Bacillati</taxon>
        <taxon>Bacillota</taxon>
        <taxon>Bacilli</taxon>
        <taxon>Bacillales</taxon>
        <taxon>Paenibacillaceae</taxon>
        <taxon>Cohnella</taxon>
    </lineage>
</organism>
<dbReference type="InterPro" id="IPR032750">
    <property type="entry name" value="TnsD_C"/>
</dbReference>
<sequence length="225" mass="25546">MTLFEATYGSLIFIRIALRGFFSGVGVGSLRQITKRFLCSINGLLPVLDATLNYSTEGTKMLRKGRTSVHSIKHILLTHFLDSNLADFFSRSKELPPFGEGPWMCLNSAGSHYRQRVVTKCIITRDYETRGIPVGTFSCDCGFVYSRRGPDTDKDDCYKIGRIKNFGRTWEERLVDLINTERKSYRAAAHILKVDPTTAKRQYLRIQAGMTTNVKIGYQPTLDDR</sequence>
<dbReference type="OrthoDB" id="470139at2"/>
<evidence type="ECO:0000313" key="3">
    <source>
        <dbReference type="Proteomes" id="UP000310636"/>
    </source>
</evidence>
<comment type="caution">
    <text evidence="2">The sequence shown here is derived from an EMBL/GenBank/DDBJ whole genome shotgun (WGS) entry which is preliminary data.</text>
</comment>
<evidence type="ECO:0000313" key="2">
    <source>
        <dbReference type="EMBL" id="THF77822.1"/>
    </source>
</evidence>
<dbReference type="Proteomes" id="UP000310636">
    <property type="component" value="Unassembled WGS sequence"/>
</dbReference>
<reference evidence="2 3" key="1">
    <citation type="submission" date="2019-04" db="EMBL/GenBank/DDBJ databases">
        <title>Cohnella sp. nov. isolated from preserved vegetables.</title>
        <authorList>
            <person name="Lin S.-Y."/>
            <person name="Hung M.-H."/>
            <person name="Young C.-C."/>
        </authorList>
    </citation>
    <scope>NUCLEOTIDE SEQUENCE [LARGE SCALE GENOMIC DNA]</scope>
    <source>
        <strain evidence="2 3">CC-MHH1044</strain>
    </source>
</reference>
<evidence type="ECO:0000259" key="1">
    <source>
        <dbReference type="Pfam" id="PF15978"/>
    </source>
</evidence>
<accession>A0A4S4BS57</accession>
<dbReference type="AlphaFoldDB" id="A0A4S4BS57"/>
<proteinExistence type="predicted"/>
<feature type="domain" description="Transposon Tn7 transposition protein TnsD C-terminal" evidence="1">
    <location>
        <begin position="37"/>
        <end position="202"/>
    </location>
</feature>
<protein>
    <recommendedName>
        <fullName evidence="1">Transposon Tn7 transposition protein TnsD C-terminal domain-containing protein</fullName>
    </recommendedName>
</protein>
<keyword evidence="3" id="KW-1185">Reference proteome</keyword>
<dbReference type="EMBL" id="SSOB01000018">
    <property type="protein sequence ID" value="THF77822.1"/>
    <property type="molecule type" value="Genomic_DNA"/>
</dbReference>